<dbReference type="EMBL" id="BMMQ01000001">
    <property type="protein sequence ID" value="GGO58895.1"/>
    <property type="molecule type" value="Genomic_DNA"/>
</dbReference>
<dbReference type="Proteomes" id="UP000638043">
    <property type="component" value="Unassembled WGS sequence"/>
</dbReference>
<comment type="caution">
    <text evidence="5">The sequence shown here is derived from an EMBL/GenBank/DDBJ whole genome shotgun (WGS) entry which is preliminary data.</text>
</comment>
<organism evidence="5 6">
    <name type="scientific">Microbacterium nanhaiense</name>
    <dbReference type="NCBI Taxonomy" id="1301026"/>
    <lineage>
        <taxon>Bacteria</taxon>
        <taxon>Bacillati</taxon>
        <taxon>Actinomycetota</taxon>
        <taxon>Actinomycetes</taxon>
        <taxon>Micrococcales</taxon>
        <taxon>Microbacteriaceae</taxon>
        <taxon>Microbacterium</taxon>
    </lineage>
</organism>
<dbReference type="InterPro" id="IPR036188">
    <property type="entry name" value="FAD/NAD-bd_sf"/>
</dbReference>
<dbReference type="Pfam" id="PF07992">
    <property type="entry name" value="Pyr_redox_2"/>
    <property type="match status" value="1"/>
</dbReference>
<name>A0ABQ2MVX6_9MICO</name>
<dbReference type="PANTHER" id="PTHR48105">
    <property type="entry name" value="THIOREDOXIN REDUCTASE 1-RELATED-RELATED"/>
    <property type="match status" value="1"/>
</dbReference>
<gene>
    <name evidence="5" type="ORF">GCM10010910_00550</name>
</gene>
<dbReference type="Gene3D" id="3.50.50.60">
    <property type="entry name" value="FAD/NAD(P)-binding domain"/>
    <property type="match status" value="2"/>
</dbReference>
<dbReference type="PRINTS" id="PR00469">
    <property type="entry name" value="PNDRDTASEII"/>
</dbReference>
<dbReference type="InterPro" id="IPR023753">
    <property type="entry name" value="FAD/NAD-binding_dom"/>
</dbReference>
<evidence type="ECO:0000313" key="5">
    <source>
        <dbReference type="EMBL" id="GGO58895.1"/>
    </source>
</evidence>
<dbReference type="SUPFAM" id="SSF51905">
    <property type="entry name" value="FAD/NAD(P)-binding domain"/>
    <property type="match status" value="1"/>
</dbReference>
<evidence type="ECO:0000256" key="1">
    <source>
        <dbReference type="ARBA" id="ARBA00022630"/>
    </source>
</evidence>
<feature type="domain" description="FAD/NAD(P)-binding" evidence="4">
    <location>
        <begin position="7"/>
        <end position="283"/>
    </location>
</feature>
<keyword evidence="1" id="KW-0285">Flavoprotein</keyword>
<keyword evidence="2" id="KW-0560">Oxidoreductase</keyword>
<accession>A0ABQ2MVX6</accession>
<evidence type="ECO:0000313" key="6">
    <source>
        <dbReference type="Proteomes" id="UP000638043"/>
    </source>
</evidence>
<sequence>MNHNYWDVIIVGAGPAGLSAALMLGRSRRSVLVVDAGAGRNRFAARMHGVLGHDGKPPAQLRAEGRAEAEAYGVRFEEGSVAAVSREGDGVRVETDGGVHSARALIVATGVRDELPGIPGLAERWGETVLHCPFCHGWEVRDRRLAVLATSPMSVHQAEMVRGLSDRVTLFAAGAGALSDEARIRLTARGIEIVEQPVREVLGAAPEIEGVRVEGGAVVPVDAIFTGGTLVPHDGFLAGLGLARTQMPFGAFLAVDAAGRTSDERIWAVGNVVSPMANVPMSMGAGAMTGSAVQGALIGWDTDAAVARLSA</sequence>
<evidence type="ECO:0000256" key="3">
    <source>
        <dbReference type="ARBA" id="ARBA00048132"/>
    </source>
</evidence>
<keyword evidence="6" id="KW-1185">Reference proteome</keyword>
<reference evidence="6" key="1">
    <citation type="journal article" date="2019" name="Int. J. Syst. Evol. Microbiol.">
        <title>The Global Catalogue of Microorganisms (GCM) 10K type strain sequencing project: providing services to taxonomists for standard genome sequencing and annotation.</title>
        <authorList>
            <consortium name="The Broad Institute Genomics Platform"/>
            <consortium name="The Broad Institute Genome Sequencing Center for Infectious Disease"/>
            <person name="Wu L."/>
            <person name="Ma J."/>
        </authorList>
    </citation>
    <scope>NUCLEOTIDE SEQUENCE [LARGE SCALE GENOMIC DNA]</scope>
    <source>
        <strain evidence="6">CGMCC 4.7181</strain>
    </source>
</reference>
<dbReference type="RefSeq" id="WP_188699338.1">
    <property type="nucleotide sequence ID" value="NZ_BMMQ01000001.1"/>
</dbReference>
<comment type="catalytic activity">
    <reaction evidence="3">
        <text>[thioredoxin]-dithiol + NADP(+) = [thioredoxin]-disulfide + NADPH + H(+)</text>
        <dbReference type="Rhea" id="RHEA:20345"/>
        <dbReference type="Rhea" id="RHEA-COMP:10698"/>
        <dbReference type="Rhea" id="RHEA-COMP:10700"/>
        <dbReference type="ChEBI" id="CHEBI:15378"/>
        <dbReference type="ChEBI" id="CHEBI:29950"/>
        <dbReference type="ChEBI" id="CHEBI:50058"/>
        <dbReference type="ChEBI" id="CHEBI:57783"/>
        <dbReference type="ChEBI" id="CHEBI:58349"/>
        <dbReference type="EC" id="1.8.1.9"/>
    </reaction>
</comment>
<dbReference type="InterPro" id="IPR050097">
    <property type="entry name" value="Ferredoxin-NADP_redctase_2"/>
</dbReference>
<evidence type="ECO:0000259" key="4">
    <source>
        <dbReference type="Pfam" id="PF07992"/>
    </source>
</evidence>
<protein>
    <submittedName>
        <fullName evidence="5">Thioredoxin reductase</fullName>
    </submittedName>
</protein>
<dbReference type="PRINTS" id="PR00368">
    <property type="entry name" value="FADPNR"/>
</dbReference>
<proteinExistence type="predicted"/>
<evidence type="ECO:0000256" key="2">
    <source>
        <dbReference type="ARBA" id="ARBA00023002"/>
    </source>
</evidence>